<sequence>MGMLTLSGDYTRFTAFSLTHIVALVACALLILLLYVAKSWLQQGDRRRLFARLTLVGILGAAEAALNVWYVREDAFGLSDTLPLELCSISLYMCILMLLFRSKRLFQIVYFTGIGGAMQALLTPVLTYGFPHFRFLQFFLAHSFIILAVLYMVWVEKFRPTLRSIGLTMIFLNLLLVIILLVNKATGGNYMFVSRKPDTASVLDLLGPYPWYLLSMEGLAVVIFLLLYAPFHAGNRRERRQLQLNKQGD</sequence>
<evidence type="ECO:0000256" key="1">
    <source>
        <dbReference type="SAM" id="Phobius"/>
    </source>
</evidence>
<feature type="transmembrane region" description="Helical" evidence="1">
    <location>
        <begin position="108"/>
        <end position="129"/>
    </location>
</feature>
<feature type="transmembrane region" description="Helical" evidence="1">
    <location>
        <begin position="211"/>
        <end position="231"/>
    </location>
</feature>
<feature type="transmembrane region" description="Helical" evidence="1">
    <location>
        <begin position="82"/>
        <end position="101"/>
    </location>
</feature>
<dbReference type="AlphaFoldDB" id="A0A7W5FR46"/>
<dbReference type="NCBIfam" id="TIGR02206">
    <property type="entry name" value="intg_mem_TP0381"/>
    <property type="match status" value="1"/>
</dbReference>
<reference evidence="2 3" key="1">
    <citation type="submission" date="2020-08" db="EMBL/GenBank/DDBJ databases">
        <title>Genomic Encyclopedia of Type Strains, Phase III (KMG-III): the genomes of soil and plant-associated and newly described type strains.</title>
        <authorList>
            <person name="Whitman W."/>
        </authorList>
    </citation>
    <scope>NUCLEOTIDE SEQUENCE [LARGE SCALE GENOMIC DNA]</scope>
    <source>
        <strain evidence="2 3">CECT 5862</strain>
    </source>
</reference>
<keyword evidence="1" id="KW-1133">Transmembrane helix</keyword>
<comment type="caution">
    <text evidence="2">The sequence shown here is derived from an EMBL/GenBank/DDBJ whole genome shotgun (WGS) entry which is preliminary data.</text>
</comment>
<feature type="transmembrane region" description="Helical" evidence="1">
    <location>
        <begin position="13"/>
        <end position="37"/>
    </location>
</feature>
<keyword evidence="1" id="KW-0812">Transmembrane</keyword>
<evidence type="ECO:0000313" key="3">
    <source>
        <dbReference type="Proteomes" id="UP000570361"/>
    </source>
</evidence>
<protein>
    <submittedName>
        <fullName evidence="2">Putative integral membrane protein (TIGR02206 family)</fullName>
    </submittedName>
</protein>
<name>A0A7W5FR46_9BACL</name>
<accession>A0A7W5FR46</accession>
<dbReference type="EMBL" id="JACHXK010000023">
    <property type="protein sequence ID" value="MBB3113907.1"/>
    <property type="molecule type" value="Genomic_DNA"/>
</dbReference>
<proteinExistence type="predicted"/>
<dbReference type="RefSeq" id="WP_183603973.1">
    <property type="nucleotide sequence ID" value="NZ_JACHXK010000023.1"/>
</dbReference>
<dbReference type="Proteomes" id="UP000570361">
    <property type="component" value="Unassembled WGS sequence"/>
</dbReference>
<feature type="transmembrane region" description="Helical" evidence="1">
    <location>
        <begin position="49"/>
        <end position="70"/>
    </location>
</feature>
<feature type="transmembrane region" description="Helical" evidence="1">
    <location>
        <begin position="165"/>
        <end position="182"/>
    </location>
</feature>
<dbReference type="Pfam" id="PF14808">
    <property type="entry name" value="TMEM164"/>
    <property type="match status" value="1"/>
</dbReference>
<gene>
    <name evidence="2" type="ORF">FHS18_006022</name>
</gene>
<dbReference type="InterPro" id="IPR011737">
    <property type="entry name" value="CHP02206_TP0381"/>
</dbReference>
<keyword evidence="3" id="KW-1185">Reference proteome</keyword>
<organism evidence="2 3">
    <name type="scientific">Paenibacillus phyllosphaerae</name>
    <dbReference type="NCBI Taxonomy" id="274593"/>
    <lineage>
        <taxon>Bacteria</taxon>
        <taxon>Bacillati</taxon>
        <taxon>Bacillota</taxon>
        <taxon>Bacilli</taxon>
        <taxon>Bacillales</taxon>
        <taxon>Paenibacillaceae</taxon>
        <taxon>Paenibacillus</taxon>
    </lineage>
</organism>
<feature type="transmembrane region" description="Helical" evidence="1">
    <location>
        <begin position="135"/>
        <end position="153"/>
    </location>
</feature>
<keyword evidence="1" id="KW-0472">Membrane</keyword>
<evidence type="ECO:0000313" key="2">
    <source>
        <dbReference type="EMBL" id="MBB3113907.1"/>
    </source>
</evidence>